<dbReference type="InterPro" id="IPR009057">
    <property type="entry name" value="Homeodomain-like_sf"/>
</dbReference>
<evidence type="ECO:0000313" key="5">
    <source>
        <dbReference type="Proteomes" id="UP000249091"/>
    </source>
</evidence>
<proteinExistence type="predicted"/>
<keyword evidence="1 2" id="KW-0238">DNA-binding</keyword>
<dbReference type="InterPro" id="IPR001647">
    <property type="entry name" value="HTH_TetR"/>
</dbReference>
<gene>
    <name evidence="4" type="primary">srpR</name>
    <name evidence="4" type="ORF">NCTC10994_03681</name>
</gene>
<dbReference type="PANTHER" id="PTHR30055">
    <property type="entry name" value="HTH-TYPE TRANSCRIPTIONAL REGULATOR RUTR"/>
    <property type="match status" value="1"/>
</dbReference>
<evidence type="ECO:0000313" key="4">
    <source>
        <dbReference type="EMBL" id="SQI37612.1"/>
    </source>
</evidence>
<dbReference type="InterPro" id="IPR050109">
    <property type="entry name" value="HTH-type_TetR-like_transc_reg"/>
</dbReference>
<name>A0A2X4USJ4_9NOCA</name>
<sequence length="211" mass="22630">MPSSSSQLGRPVGARSEDTRRRILAAAMRCVAEVGYSGATIREIARLAGITSGSLYHYFPNKAEIVKAAFTEIAEVSLPRLSAAADRTEGVVDQLLAVLDEGGQLLRENPHAVAFDRALRVESAEHLQLDRDSDMIYTGLRTVISEIVQQSHRDGVLSADADVDGTTDAIFALFQGLSAHAATASPERYRATNHALGLLIQGSLFGSVDPR</sequence>
<dbReference type="Pfam" id="PF00440">
    <property type="entry name" value="TetR_N"/>
    <property type="match status" value="1"/>
</dbReference>
<protein>
    <submittedName>
        <fullName evidence="4">TetR family transcriptional regulator</fullName>
    </submittedName>
</protein>
<evidence type="ECO:0000256" key="1">
    <source>
        <dbReference type="ARBA" id="ARBA00023125"/>
    </source>
</evidence>
<dbReference type="GO" id="GO:0003700">
    <property type="term" value="F:DNA-binding transcription factor activity"/>
    <property type="evidence" value="ECO:0007669"/>
    <property type="project" value="TreeGrafter"/>
</dbReference>
<dbReference type="SUPFAM" id="SSF48498">
    <property type="entry name" value="Tetracyclin repressor-like, C-terminal domain"/>
    <property type="match status" value="1"/>
</dbReference>
<evidence type="ECO:0000259" key="3">
    <source>
        <dbReference type="PROSITE" id="PS50977"/>
    </source>
</evidence>
<dbReference type="SUPFAM" id="SSF46689">
    <property type="entry name" value="Homeodomain-like"/>
    <property type="match status" value="1"/>
</dbReference>
<dbReference type="InterPro" id="IPR023772">
    <property type="entry name" value="DNA-bd_HTH_TetR-type_CS"/>
</dbReference>
<dbReference type="InterPro" id="IPR036271">
    <property type="entry name" value="Tet_transcr_reg_TetR-rel_C_sf"/>
</dbReference>
<keyword evidence="5" id="KW-1185">Reference proteome</keyword>
<feature type="domain" description="HTH tetR-type" evidence="3">
    <location>
        <begin position="17"/>
        <end position="77"/>
    </location>
</feature>
<dbReference type="PANTHER" id="PTHR30055:SF226">
    <property type="entry name" value="HTH-TYPE TRANSCRIPTIONAL REGULATOR PKSA"/>
    <property type="match status" value="1"/>
</dbReference>
<dbReference type="RefSeq" id="WP_072704561.1">
    <property type="nucleotide sequence ID" value="NZ_JAFBBL010000001.1"/>
</dbReference>
<dbReference type="AlphaFoldDB" id="A0A2X4USJ4"/>
<accession>A0A2X4USJ4</accession>
<reference evidence="4 5" key="1">
    <citation type="submission" date="2018-06" db="EMBL/GenBank/DDBJ databases">
        <authorList>
            <consortium name="Pathogen Informatics"/>
            <person name="Doyle S."/>
        </authorList>
    </citation>
    <scope>NUCLEOTIDE SEQUENCE [LARGE SCALE GENOMIC DNA]</scope>
    <source>
        <strain evidence="4 5">NCTC10994</strain>
    </source>
</reference>
<dbReference type="GO" id="GO:0000976">
    <property type="term" value="F:transcription cis-regulatory region binding"/>
    <property type="evidence" value="ECO:0007669"/>
    <property type="project" value="TreeGrafter"/>
</dbReference>
<feature type="DNA-binding region" description="H-T-H motif" evidence="2">
    <location>
        <begin position="40"/>
        <end position="59"/>
    </location>
</feature>
<dbReference type="STRING" id="1219011.GCA_001895045_03983"/>
<dbReference type="EMBL" id="LS483468">
    <property type="protein sequence ID" value="SQI37612.1"/>
    <property type="molecule type" value="Genomic_DNA"/>
</dbReference>
<evidence type="ECO:0000256" key="2">
    <source>
        <dbReference type="PROSITE-ProRule" id="PRU00335"/>
    </source>
</evidence>
<dbReference type="Gene3D" id="1.10.357.10">
    <property type="entry name" value="Tetracycline Repressor, domain 2"/>
    <property type="match status" value="1"/>
</dbReference>
<dbReference type="PRINTS" id="PR00455">
    <property type="entry name" value="HTHTETR"/>
</dbReference>
<dbReference type="PROSITE" id="PS01081">
    <property type="entry name" value="HTH_TETR_1"/>
    <property type="match status" value="1"/>
</dbReference>
<dbReference type="PROSITE" id="PS50977">
    <property type="entry name" value="HTH_TETR_2"/>
    <property type="match status" value="1"/>
</dbReference>
<organism evidence="4 5">
    <name type="scientific">Rhodococcus coprophilus</name>
    <dbReference type="NCBI Taxonomy" id="38310"/>
    <lineage>
        <taxon>Bacteria</taxon>
        <taxon>Bacillati</taxon>
        <taxon>Actinomycetota</taxon>
        <taxon>Actinomycetes</taxon>
        <taxon>Mycobacteriales</taxon>
        <taxon>Nocardiaceae</taxon>
        <taxon>Rhodococcus</taxon>
    </lineage>
</organism>
<dbReference type="KEGG" id="rcr:NCTC10994_03681"/>
<dbReference type="Proteomes" id="UP000249091">
    <property type="component" value="Chromosome 1"/>
</dbReference>